<feature type="compositionally biased region" description="Basic and acidic residues" evidence="3">
    <location>
        <begin position="56"/>
        <end position="85"/>
    </location>
</feature>
<feature type="region of interest" description="Disordered" evidence="3">
    <location>
        <begin position="1"/>
        <end position="40"/>
    </location>
</feature>
<comment type="caution">
    <text evidence="6">The sequence shown here is derived from an EMBL/GenBank/DDBJ whole genome shotgun (WGS) entry which is preliminary data.</text>
</comment>
<evidence type="ECO:0000256" key="3">
    <source>
        <dbReference type="SAM" id="MobiDB-lite"/>
    </source>
</evidence>
<dbReference type="GO" id="GO:0005634">
    <property type="term" value="C:nucleus"/>
    <property type="evidence" value="ECO:0007669"/>
    <property type="project" value="UniProtKB-SubCell"/>
</dbReference>
<name>A0A9J5XPC8_SOLCO</name>
<evidence type="ECO:0000313" key="6">
    <source>
        <dbReference type="EMBL" id="KAG5588944.1"/>
    </source>
</evidence>
<protein>
    <recommendedName>
        <fullName evidence="8">DNA binding protein</fullName>
    </recommendedName>
</protein>
<dbReference type="AlphaFoldDB" id="A0A9J5XPC8"/>
<reference evidence="6 7" key="1">
    <citation type="submission" date="2020-09" db="EMBL/GenBank/DDBJ databases">
        <title>De no assembly of potato wild relative species, Solanum commersonii.</title>
        <authorList>
            <person name="Cho K."/>
        </authorList>
    </citation>
    <scope>NUCLEOTIDE SEQUENCE [LARGE SCALE GENOMIC DNA]</scope>
    <source>
        <strain evidence="6">LZ3.2</strain>
        <tissue evidence="6">Leaf</tissue>
    </source>
</reference>
<evidence type="ECO:0000256" key="2">
    <source>
        <dbReference type="ARBA" id="ARBA00023242"/>
    </source>
</evidence>
<feature type="region of interest" description="Disordered" evidence="3">
    <location>
        <begin position="151"/>
        <end position="173"/>
    </location>
</feature>
<dbReference type="GO" id="GO:0010597">
    <property type="term" value="P:green leaf volatile biosynthetic process"/>
    <property type="evidence" value="ECO:0007669"/>
    <property type="project" value="UniProtKB-ARBA"/>
</dbReference>
<dbReference type="Proteomes" id="UP000824120">
    <property type="component" value="Chromosome 8"/>
</dbReference>
<dbReference type="OrthoDB" id="39591at2759"/>
<feature type="compositionally biased region" description="Basic and acidic residues" evidence="3">
    <location>
        <begin position="25"/>
        <end position="40"/>
    </location>
</feature>
<feature type="domain" description="Myb-like" evidence="4">
    <location>
        <begin position="430"/>
        <end position="474"/>
    </location>
</feature>
<dbReference type="PROSITE" id="PS51294">
    <property type="entry name" value="HTH_MYB"/>
    <property type="match status" value="1"/>
</dbReference>
<organism evidence="6 7">
    <name type="scientific">Solanum commersonii</name>
    <name type="common">Commerson's wild potato</name>
    <name type="synonym">Commerson's nightshade</name>
    <dbReference type="NCBI Taxonomy" id="4109"/>
    <lineage>
        <taxon>Eukaryota</taxon>
        <taxon>Viridiplantae</taxon>
        <taxon>Streptophyta</taxon>
        <taxon>Embryophyta</taxon>
        <taxon>Tracheophyta</taxon>
        <taxon>Spermatophyta</taxon>
        <taxon>Magnoliopsida</taxon>
        <taxon>eudicotyledons</taxon>
        <taxon>Gunneridae</taxon>
        <taxon>Pentapetalae</taxon>
        <taxon>asterids</taxon>
        <taxon>lamiids</taxon>
        <taxon>Solanales</taxon>
        <taxon>Solanaceae</taxon>
        <taxon>Solanoideae</taxon>
        <taxon>Solaneae</taxon>
        <taxon>Solanum</taxon>
    </lineage>
</organism>
<dbReference type="InterPro" id="IPR017930">
    <property type="entry name" value="Myb_dom"/>
</dbReference>
<evidence type="ECO:0000259" key="4">
    <source>
        <dbReference type="PROSITE" id="PS50090"/>
    </source>
</evidence>
<feature type="domain" description="Myb-like" evidence="4">
    <location>
        <begin position="532"/>
        <end position="585"/>
    </location>
</feature>
<feature type="compositionally biased region" description="Basic and acidic residues" evidence="3">
    <location>
        <begin position="1"/>
        <end position="15"/>
    </location>
</feature>
<dbReference type="GO" id="GO:0000976">
    <property type="term" value="F:transcription cis-regulatory region binding"/>
    <property type="evidence" value="ECO:0007669"/>
    <property type="project" value="UniProtKB-ARBA"/>
</dbReference>
<dbReference type="SMART" id="SM00717">
    <property type="entry name" value="SANT"/>
    <property type="match status" value="3"/>
</dbReference>
<feature type="domain" description="HTH myb-type" evidence="5">
    <location>
        <begin position="430"/>
        <end position="478"/>
    </location>
</feature>
<evidence type="ECO:0000256" key="1">
    <source>
        <dbReference type="ARBA" id="ARBA00004123"/>
    </source>
</evidence>
<dbReference type="Pfam" id="PF13921">
    <property type="entry name" value="Myb_DNA-bind_6"/>
    <property type="match status" value="1"/>
</dbReference>
<gene>
    <name evidence="6" type="ORF">H5410_039458</name>
</gene>
<evidence type="ECO:0008006" key="8">
    <source>
        <dbReference type="Google" id="ProtNLM"/>
    </source>
</evidence>
<dbReference type="EMBL" id="JACXVP010000008">
    <property type="protein sequence ID" value="KAG5588944.1"/>
    <property type="molecule type" value="Genomic_DNA"/>
</dbReference>
<dbReference type="InterPro" id="IPR001005">
    <property type="entry name" value="SANT/Myb"/>
</dbReference>
<dbReference type="InterPro" id="IPR009057">
    <property type="entry name" value="Homeodomain-like_sf"/>
</dbReference>
<feature type="region of interest" description="Disordered" evidence="3">
    <location>
        <begin position="55"/>
        <end position="101"/>
    </location>
</feature>
<evidence type="ECO:0000313" key="7">
    <source>
        <dbReference type="Proteomes" id="UP000824120"/>
    </source>
</evidence>
<dbReference type="PANTHER" id="PTHR47430:SF3">
    <property type="entry name" value="CYCLIN-D-BINDING MYB-LIKE TRANSCRIPTION FACTOR 1"/>
    <property type="match status" value="1"/>
</dbReference>
<sequence length="625" mass="71988">MVQGDEKVDMLIKSEKKSKKRKKNAVTDDSKVTKGDKAVEHDSCFKEESLSFTGIGKERDKTKMETEAPRESEDSDIKRKKERGNGKQPGKSSKDGCEDAVKNVLKKKKKLKNEQEILIMHDASLDTKTLAHESASGTQEIKAVEILSEGSGGNFTDEVKRKKKKKDKREKDDGQVDIVAGVIQGVVSADEVNRKKRKKDKKKREDGQVDIVAGVIQGDISAIDDMKRKKRKKDKRNKEDGQVDIVAGVIQGVVSADEVKRKKRKKDKKKREDGQVDIVAGIIQGDVSAIEETEDRQIDDANIRKMKETKLGHNSKDLSNEKTEKRVRFSDNVQFFHPISEPSNERHENNKQELLFGKKFTQEEDEIVKDAVCRFIEVYNLGDEGLQKVLNCKSYPEVRGCWKEIGKAIPYRPYRAVYYRAQRLFRMGEKRKWTEEEHGMLRKFQGQHGNKWTVLADELGKHPVHVGNAWHRIKLENRKRDINTDLQLKLSEERKSKHGMLWDNICWSSISDNLSTRISHHCCNKWYRQLTSSMVVAGEWADTDDYRLIAALFELDASCIEDVDWDNLLSHRHGDLCRKRWKEMLRQISQHENKSFDAQVQVLAKRYRPDLVGAREVWNSKPLVP</sequence>
<dbReference type="PROSITE" id="PS50090">
    <property type="entry name" value="MYB_LIKE"/>
    <property type="match status" value="2"/>
</dbReference>
<comment type="subcellular location">
    <subcellularLocation>
        <location evidence="1">Nucleus</location>
    </subcellularLocation>
</comment>
<keyword evidence="2" id="KW-0539">Nucleus</keyword>
<feature type="compositionally biased region" description="Basic and acidic residues" evidence="3">
    <location>
        <begin position="92"/>
        <end position="101"/>
    </location>
</feature>
<dbReference type="PANTHER" id="PTHR47430">
    <property type="entry name" value="GB|AAC33480.1"/>
    <property type="match status" value="1"/>
</dbReference>
<keyword evidence="7" id="KW-1185">Reference proteome</keyword>
<evidence type="ECO:0000259" key="5">
    <source>
        <dbReference type="PROSITE" id="PS51294"/>
    </source>
</evidence>
<accession>A0A9J5XPC8</accession>
<proteinExistence type="predicted"/>
<dbReference type="SUPFAM" id="SSF46689">
    <property type="entry name" value="Homeodomain-like"/>
    <property type="match status" value="1"/>
</dbReference>